<protein>
    <submittedName>
        <fullName evidence="1">Uncharacterized protein</fullName>
    </submittedName>
</protein>
<accession>A0AAJ8BTR5</accession>
<dbReference type="KEGG" id="ang:An01g02490"/>
<reference evidence="1" key="1">
    <citation type="submission" date="2025-02" db="EMBL/GenBank/DDBJ databases">
        <authorList>
            <consortium name="NCBI Genome Project"/>
        </authorList>
    </citation>
    <scope>NUCLEOTIDE SEQUENCE</scope>
</reference>
<name>A0AAJ8BTR5_ASPNG</name>
<dbReference type="GeneID" id="84589868"/>
<sequence>MVSSVQLTSCDLLRTFRFCANNLIFHTLTFWGGGGGGIQTNHTTSYVFLTSVTGMNRGSNTPSSYAAAITLPGQLLTNLRDPLVEKIVVKVFHVAVPGCSYKWEYLGRWLQIDPDDCTNTGQAEYGCYGPKYEQYINRPEIENRLSLSYISDALFSGIHLSIDQHELMG</sequence>
<dbReference type="VEuPathDB" id="FungiDB:An01g02490"/>
<gene>
    <name evidence="1" type="ORF">An01g02490</name>
</gene>
<reference evidence="1" key="2">
    <citation type="submission" date="2025-08" db="UniProtKB">
        <authorList>
            <consortium name="RefSeq"/>
        </authorList>
    </citation>
    <scope>IDENTIFICATION</scope>
</reference>
<dbReference type="AlphaFoldDB" id="A0AAJ8BTR5"/>
<dbReference type="RefSeq" id="XP_059603119.1">
    <property type="nucleotide sequence ID" value="XM_059746467.1"/>
</dbReference>
<organism evidence="1">
    <name type="scientific">Aspergillus niger</name>
    <dbReference type="NCBI Taxonomy" id="5061"/>
    <lineage>
        <taxon>Eukaryota</taxon>
        <taxon>Fungi</taxon>
        <taxon>Dikarya</taxon>
        <taxon>Ascomycota</taxon>
        <taxon>Pezizomycotina</taxon>
        <taxon>Eurotiomycetes</taxon>
        <taxon>Eurotiomycetidae</taxon>
        <taxon>Eurotiales</taxon>
        <taxon>Aspergillaceae</taxon>
        <taxon>Aspergillus</taxon>
        <taxon>Aspergillus subgen. Circumdati</taxon>
    </lineage>
</organism>
<evidence type="ECO:0000313" key="1">
    <source>
        <dbReference type="RefSeq" id="XP_059603119.1"/>
    </source>
</evidence>
<proteinExistence type="predicted"/>